<evidence type="ECO:0000256" key="1">
    <source>
        <dbReference type="ARBA" id="ARBA00022737"/>
    </source>
</evidence>
<feature type="domain" description="Fibronectin type-III" evidence="4">
    <location>
        <begin position="943"/>
        <end position="1036"/>
    </location>
</feature>
<sequence length="1564" mass="164283">MKITLLAVAIYLFTGINAQVPSINAPQSSAQNVSFLWSNNGACSGSIALYEVQYEAQGQTTPPPMMIMPQIAGVITVTQSAVSPSEGTASKTIRGLTPCTNYIVQLRANCTDGSSSNFSATVVFETASEAPLAPLNLTKTATTSTQIDVAWDSPSVCTAFITGYAVYQNGTKTLTNSTMPSFSFPGLDPNTEYMFRVAALISDQEGALSDILIARTTEAPPSVPLNLRGEALTNTSVRVAWDPPASANGVLVGYTVLYGVTTGDLTEELSVSVPSLQADIVGLGAMTTYFFSVFARNTANGTNSTEISIITPVMNPTTPSAPEQLRATETGATHLNLCWNPPLRDGTLAYYTVECNPGTFSFNTTGTCFNVTGLQPETQYTCSVTPFTAGGMAGTPSDMSTSTTISPNLAMPMNVMATTLSTTEIQVTWSHPPFNETIDQIFVNWVPSVPAGVPYTPGSTEIVCSSDNNPVMGMLNCNNITEFTILGLQEYITYAVTVIASNNAGNSSTGSATNTTMPAIPDGVATMVIPTPTYNSVSLSWTAVPFFSQNGPNVRYIVSITRVGSTTPLVQTVSTLTTTRGGLMPLTQYTVVITAINDVGNAVTPSAPVMFTTLETPPNGVTNIMVSADSTGMEANITWTAPTMGTATMYSIVISDANGIVTSESTNSPMYMATGLSPYILYTVTVTAATSGGNGPPTSHMFYTLQDLPTVTVRNVQGSGNSDGLTVSFDPITNPAEGRGNLTYTVCYMLRGSTDQVCQVTDTSPATFSGNFADSIYTVTVTPMTAAGQGMPKYSNRSRSYQFVSPMTFKIKELAVLATVLLLTGINAQVPSINAPQSSAQNVSFLWSNNGACSGSIALYEVQYEAQGQTTPPPMMIMPQIAGVITVTQSAVSPSEGTASKTIRGLTPCTNYTVQLRANCTDGSSSNFSATVVFETASEAPSAPLDFRGEALTSTSVRVAWDPPASANGVLVGYTVRYGVTTGALTEELSVSVPSLQADIVGLMAMAPYFFSVFARNTANGTESTEISIITPVMNPTTPSAPEQLRATETGATHLNLCWNPPLRDGTLDYYTVECNPGTFSFNTTGTCFNVTGLQPETQYNCSVTPFTTGGMAGTPSDMSTSTTISPNLAMPMNVMATTLSTTEIQVTWSHPPFNETIDQIFVNWVPSVPAGVPYTPGSFEIMCSSDNNPAMGMSNCSDITEFTISGLQEYITYAVTVIASNNAGNSSTGSATNTTMSAIPDGVATMVMPTPTYNSVSLSWTAVPFFSQNGPNVRYIVTITRMGFPTPLVRTVSTLTTTGEGLMPLTQYIVVITAINDVGNAVTSSAPVMFTTLETPPNGVTNIMVSADGTGMEANITWTAPTMGTATMYSIVISDAANGMVTSASTNSPMYMATGLSPYILYTVTITAATSGGNGPPTSHMFYTLQDLPTVTVGNVQGSGNSDGLTVSFDPITNPAEGRGNLTYTVCYMLRGSTDQVCQVTDTSPATFSGNFAGSIYTVTVTPMTAAGQGMPSTQIEVDTRNIPIRPHNLALIVTLAVVVPIVAVVVAVSLIVLFCLLAKAKS</sequence>
<evidence type="ECO:0000259" key="4">
    <source>
        <dbReference type="PROSITE" id="PS50853"/>
    </source>
</evidence>
<dbReference type="Pfam" id="PF00041">
    <property type="entry name" value="fn3"/>
    <property type="match status" value="12"/>
</dbReference>
<keyword evidence="2" id="KW-0812">Transmembrane</keyword>
<feature type="domain" description="Fibronectin type-III" evidence="4">
    <location>
        <begin position="411"/>
        <end position="519"/>
    </location>
</feature>
<dbReference type="Gene3D" id="2.60.40.10">
    <property type="entry name" value="Immunoglobulins"/>
    <property type="match status" value="15"/>
</dbReference>
<dbReference type="InterPro" id="IPR013783">
    <property type="entry name" value="Ig-like_fold"/>
</dbReference>
<keyword evidence="2" id="KW-0472">Membrane</keyword>
<dbReference type="InterPro" id="IPR050991">
    <property type="entry name" value="ECM_Regulatory_Proteins"/>
</dbReference>
<keyword evidence="3" id="KW-0732">Signal</keyword>
<feature type="domain" description="Fibronectin type-III" evidence="4">
    <location>
        <begin position="321"/>
        <end position="407"/>
    </location>
</feature>
<dbReference type="SMART" id="SM00060">
    <property type="entry name" value="FN3"/>
    <property type="match status" value="15"/>
</dbReference>
<evidence type="ECO:0000256" key="2">
    <source>
        <dbReference type="SAM" id="Phobius"/>
    </source>
</evidence>
<feature type="transmembrane region" description="Helical" evidence="2">
    <location>
        <begin position="1531"/>
        <end position="1559"/>
    </location>
</feature>
<feature type="domain" description="Fibronectin type-III" evidence="4">
    <location>
        <begin position="617"/>
        <end position="708"/>
    </location>
</feature>
<dbReference type="PANTHER" id="PTHR46708">
    <property type="entry name" value="TENASCIN"/>
    <property type="match status" value="1"/>
</dbReference>
<keyword evidence="1" id="KW-0677">Repeat</keyword>
<feature type="chain" id="PRO_5041698580" evidence="3">
    <location>
        <begin position="19"/>
        <end position="1564"/>
    </location>
</feature>
<dbReference type="InterPro" id="IPR003961">
    <property type="entry name" value="FN3_dom"/>
</dbReference>
<feature type="domain" description="Fibronectin type-III" evidence="4">
    <location>
        <begin position="1131"/>
        <end position="1239"/>
    </location>
</feature>
<feature type="domain" description="Fibronectin type-III" evidence="4">
    <location>
        <begin position="1041"/>
        <end position="1127"/>
    </location>
</feature>
<keyword evidence="2" id="KW-1133">Transmembrane helix</keyword>
<name>A0AA96MPM7_HALDU</name>
<protein>
    <submittedName>
        <fullName evidence="5">Tenascin-X-like protein 1</fullName>
    </submittedName>
</protein>
<feature type="domain" description="Fibronectin type-III" evidence="4">
    <location>
        <begin position="223"/>
        <end position="316"/>
    </location>
</feature>
<organism evidence="5">
    <name type="scientific">Halisarca dujardinii</name>
    <name type="common">Dujardin's slime sponge</name>
    <dbReference type="NCBI Taxonomy" id="2583056"/>
    <lineage>
        <taxon>Eukaryota</taxon>
        <taxon>Metazoa</taxon>
        <taxon>Porifera</taxon>
        <taxon>Demospongiae</taxon>
        <taxon>Verongimorpha</taxon>
        <taxon>Chondrillida</taxon>
        <taxon>Halisarcidae</taxon>
        <taxon>Halisarca</taxon>
    </lineage>
</organism>
<proteinExistence type="evidence at transcript level"/>
<evidence type="ECO:0000313" key="5">
    <source>
        <dbReference type="EMBL" id="WNS50094.1"/>
    </source>
</evidence>
<feature type="domain" description="Fibronectin type-III" evidence="4">
    <location>
        <begin position="520"/>
        <end position="616"/>
    </location>
</feature>
<dbReference type="EMBL" id="OR460171">
    <property type="protein sequence ID" value="WNS50094.1"/>
    <property type="molecule type" value="mRNA"/>
</dbReference>
<feature type="domain" description="Fibronectin type-III" evidence="4">
    <location>
        <begin position="1240"/>
        <end position="1336"/>
    </location>
</feature>
<accession>A0AA96MPM7</accession>
<feature type="signal peptide" evidence="3">
    <location>
        <begin position="1"/>
        <end position="18"/>
    </location>
</feature>
<reference evidence="5" key="1">
    <citation type="submission" date="2023-08" db="EMBL/GenBank/DDBJ databases">
        <authorList>
            <person name="Adameyko K."/>
            <person name="Kravchuk O."/>
            <person name="Lyupina Y."/>
        </authorList>
    </citation>
    <scope>NUCLEOTIDE SEQUENCE</scope>
</reference>
<feature type="domain" description="Fibronectin type-III" evidence="4">
    <location>
        <begin position="1337"/>
        <end position="1429"/>
    </location>
</feature>
<dbReference type="PROSITE" id="PS50853">
    <property type="entry name" value="FN3"/>
    <property type="match status" value="13"/>
</dbReference>
<dbReference type="PANTHER" id="PTHR46708:SF2">
    <property type="entry name" value="FIBRONECTIN TYPE-III DOMAIN-CONTAINING PROTEIN"/>
    <property type="match status" value="1"/>
</dbReference>
<evidence type="ECO:0000256" key="3">
    <source>
        <dbReference type="SAM" id="SignalP"/>
    </source>
</evidence>
<dbReference type="CDD" id="cd00063">
    <property type="entry name" value="FN3"/>
    <property type="match status" value="11"/>
</dbReference>
<feature type="domain" description="Fibronectin type-III" evidence="4">
    <location>
        <begin position="133"/>
        <end position="219"/>
    </location>
</feature>
<dbReference type="InterPro" id="IPR036116">
    <property type="entry name" value="FN3_sf"/>
</dbReference>
<feature type="domain" description="Fibronectin type-III" evidence="4">
    <location>
        <begin position="1430"/>
        <end position="1524"/>
    </location>
</feature>
<feature type="domain" description="Fibronectin type-III" evidence="4">
    <location>
        <begin position="709"/>
        <end position="808"/>
    </location>
</feature>
<dbReference type="SUPFAM" id="SSF49265">
    <property type="entry name" value="Fibronectin type III"/>
    <property type="match status" value="10"/>
</dbReference>